<evidence type="ECO:0000313" key="8">
    <source>
        <dbReference type="EMBL" id="REG10594.1"/>
    </source>
</evidence>
<dbReference type="UniPathway" id="UPA00048">
    <property type="reaction ID" value="UER00071"/>
</dbReference>
<dbReference type="GO" id="GO:0003861">
    <property type="term" value="F:3-isopropylmalate dehydratase activity"/>
    <property type="evidence" value="ECO:0007669"/>
    <property type="project" value="UniProtKB-UniRule"/>
</dbReference>
<keyword evidence="6" id="KW-0028">Amino-acid biosynthesis</keyword>
<dbReference type="InterPro" id="IPR006251">
    <property type="entry name" value="Homoacnase/IPMdehydase_lsu"/>
</dbReference>
<dbReference type="PANTHER" id="PTHR43822:SF2">
    <property type="entry name" value="HOMOACONITASE, MITOCHONDRIAL"/>
    <property type="match status" value="1"/>
</dbReference>
<dbReference type="Proteomes" id="UP000256388">
    <property type="component" value="Unassembled WGS sequence"/>
</dbReference>
<keyword evidence="3 6" id="KW-0408">Iron</keyword>
<feature type="binding site" evidence="6">
    <location>
        <position position="355"/>
    </location>
    <ligand>
        <name>[4Fe-4S] cluster</name>
        <dbReference type="ChEBI" id="CHEBI:49883"/>
    </ligand>
</feature>
<reference evidence="8 9" key="1">
    <citation type="submission" date="2018-08" db="EMBL/GenBank/DDBJ databases">
        <title>Genomic Encyclopedia of Type Strains, Phase IV (KMG-IV): sequencing the most valuable type-strain genomes for metagenomic binning, comparative biology and taxonomic classification.</title>
        <authorList>
            <person name="Goeker M."/>
        </authorList>
    </citation>
    <scope>NUCLEOTIDE SEQUENCE [LARGE SCALE GENOMIC DNA]</scope>
    <source>
        <strain evidence="8 9">DSM 23923</strain>
    </source>
</reference>
<dbReference type="GO" id="GO:0051539">
    <property type="term" value="F:4 iron, 4 sulfur cluster binding"/>
    <property type="evidence" value="ECO:0007669"/>
    <property type="project" value="UniProtKB-KW"/>
</dbReference>
<dbReference type="EMBL" id="QUMS01000001">
    <property type="protein sequence ID" value="REG10594.1"/>
    <property type="molecule type" value="Genomic_DNA"/>
</dbReference>
<comment type="subunit">
    <text evidence="6">Heterodimer of LeuC and LeuD.</text>
</comment>
<sequence>MGTLVEEIFSRKLGRPVRAGEIVMVDVDYIMSHDNTTPLAIKAFRQIGKPIHDKERIVLFFDHAYPAPNIAAAENHRMILDFVREQGLPHFHREGVCHQVMIEEGYVRPGAIIIGGDSHSNTYGALGAFGAGLGSTEIGVAWVTGKCWFRIPESIRVELRGETQPGVSAKDVMLHIAGLLGMDGATYKSVEFAGEYIRGLSVDERIIFPNMSTEVGAKCGLIEADEVTTAYLENEAGLQGPFACLKPLDAQYERVIEVDVSQLGPAVACHPRVENVKPIEEVEGLEIHEVYIGTCTNARYGDIETAANILRGKRVHAYTRVIVTPASERIYQRALRAGLIETLMDAGCVVTQPGCGACIGRHGGILAAGERALTTMNRNFIGRMGSPEAEIYLASPATAAVSALTGRITDPRKA</sequence>
<feature type="domain" description="Aconitase/3-isopropylmalate dehydratase large subunit alpha/beta/alpha" evidence="7">
    <location>
        <begin position="19"/>
        <end position="406"/>
    </location>
</feature>
<keyword evidence="1 6" id="KW-0004">4Fe-4S</keyword>
<keyword evidence="2 6" id="KW-0479">Metal-binding</keyword>
<evidence type="ECO:0000256" key="4">
    <source>
        <dbReference type="ARBA" id="ARBA00023014"/>
    </source>
</evidence>
<protein>
    <recommendedName>
        <fullName evidence="6">3-isopropylmalate dehydratase large subunit</fullName>
        <ecNumber evidence="6">4.2.1.33</ecNumber>
    </recommendedName>
    <alternativeName>
        <fullName evidence="6">Alpha-IPM isomerase</fullName>
        <shortName evidence="6">IPMI</shortName>
    </alternativeName>
    <alternativeName>
        <fullName evidence="6">Isopropylmalate isomerase</fullName>
    </alternativeName>
</protein>
<keyword evidence="5 6" id="KW-0456">Lyase</keyword>
<dbReference type="PROSITE" id="PS00450">
    <property type="entry name" value="ACONITASE_1"/>
    <property type="match status" value="1"/>
</dbReference>
<comment type="similarity">
    <text evidence="6">Belongs to the aconitase/IPM isomerase family. LeuC type 2 subfamily.</text>
</comment>
<dbReference type="InterPro" id="IPR050067">
    <property type="entry name" value="IPM_dehydratase_rel_enz"/>
</dbReference>
<dbReference type="NCBIfam" id="NF001614">
    <property type="entry name" value="PRK00402.1"/>
    <property type="match status" value="1"/>
</dbReference>
<keyword evidence="6" id="KW-0432">Leucine biosynthesis</keyword>
<dbReference type="EC" id="4.2.1.33" evidence="6"/>
<comment type="catalytic activity">
    <reaction evidence="6">
        <text>(2R,3S)-3-isopropylmalate = (2S)-2-isopropylmalate</text>
        <dbReference type="Rhea" id="RHEA:32287"/>
        <dbReference type="ChEBI" id="CHEBI:1178"/>
        <dbReference type="ChEBI" id="CHEBI:35121"/>
        <dbReference type="EC" id="4.2.1.33"/>
    </reaction>
</comment>
<dbReference type="InterPro" id="IPR015931">
    <property type="entry name" value="Acnase/IPM_dHydase_lsu_aba_1/3"/>
</dbReference>
<dbReference type="CDD" id="cd01583">
    <property type="entry name" value="IPMI"/>
    <property type="match status" value="1"/>
</dbReference>
<dbReference type="AlphaFoldDB" id="A0A347ZU41"/>
<keyword evidence="4 6" id="KW-0411">Iron-sulfur</keyword>
<comment type="pathway">
    <text evidence="6">Amino-acid biosynthesis; L-leucine biosynthesis; L-leucine from 3-methyl-2-oxobutanoate: step 2/4.</text>
</comment>
<evidence type="ECO:0000256" key="2">
    <source>
        <dbReference type="ARBA" id="ARBA00022723"/>
    </source>
</evidence>
<comment type="function">
    <text evidence="6">Catalyzes the isomerization between 2-isopropylmalate and 3-isopropylmalate, via the formation of 2-isopropylmaleate.</text>
</comment>
<comment type="cofactor">
    <cofactor evidence="6">
        <name>[4Fe-4S] cluster</name>
        <dbReference type="ChEBI" id="CHEBI:49883"/>
    </cofactor>
    <text evidence="6">Binds 1 [4Fe-4S] cluster per subunit.</text>
</comment>
<dbReference type="InterPro" id="IPR036008">
    <property type="entry name" value="Aconitase_4Fe-4S_dom"/>
</dbReference>
<evidence type="ECO:0000256" key="3">
    <source>
        <dbReference type="ARBA" id="ARBA00023004"/>
    </source>
</evidence>
<accession>A0A347ZU41</accession>
<name>A0A347ZU41_9CHLR</name>
<dbReference type="HAMAP" id="MF_01027">
    <property type="entry name" value="LeuC_type2"/>
    <property type="match status" value="1"/>
</dbReference>
<dbReference type="InterPro" id="IPR011826">
    <property type="entry name" value="HAcnase/IPMdehydase_lsu_prok"/>
</dbReference>
<dbReference type="PRINTS" id="PR00415">
    <property type="entry name" value="ACONITASE"/>
</dbReference>
<feature type="binding site" evidence="6">
    <location>
        <position position="295"/>
    </location>
    <ligand>
        <name>[4Fe-4S] cluster</name>
        <dbReference type="ChEBI" id="CHEBI:49883"/>
    </ligand>
</feature>
<dbReference type="PROSITE" id="PS01244">
    <property type="entry name" value="ACONITASE_2"/>
    <property type="match status" value="1"/>
</dbReference>
<dbReference type="OrthoDB" id="9802769at2"/>
<keyword evidence="6" id="KW-0100">Branched-chain amino acid biosynthesis</keyword>
<evidence type="ECO:0000256" key="1">
    <source>
        <dbReference type="ARBA" id="ARBA00022485"/>
    </source>
</evidence>
<dbReference type="GO" id="GO:0009098">
    <property type="term" value="P:L-leucine biosynthetic process"/>
    <property type="evidence" value="ECO:0007669"/>
    <property type="project" value="UniProtKB-UniRule"/>
</dbReference>
<dbReference type="RefSeq" id="WP_116223762.1">
    <property type="nucleotide sequence ID" value="NZ_AP018437.1"/>
</dbReference>
<evidence type="ECO:0000256" key="6">
    <source>
        <dbReference type="HAMAP-Rule" id="MF_01027"/>
    </source>
</evidence>
<evidence type="ECO:0000259" key="7">
    <source>
        <dbReference type="Pfam" id="PF00330"/>
    </source>
</evidence>
<organism evidence="8 9">
    <name type="scientific">Pelolinea submarina</name>
    <dbReference type="NCBI Taxonomy" id="913107"/>
    <lineage>
        <taxon>Bacteria</taxon>
        <taxon>Bacillati</taxon>
        <taxon>Chloroflexota</taxon>
        <taxon>Anaerolineae</taxon>
        <taxon>Anaerolineales</taxon>
        <taxon>Anaerolineaceae</taxon>
        <taxon>Pelolinea</taxon>
    </lineage>
</organism>
<dbReference type="GO" id="GO:0046872">
    <property type="term" value="F:metal ion binding"/>
    <property type="evidence" value="ECO:0007669"/>
    <property type="project" value="UniProtKB-KW"/>
</dbReference>
<comment type="caution">
    <text evidence="8">The sequence shown here is derived from an EMBL/GenBank/DDBJ whole genome shotgun (WGS) entry which is preliminary data.</text>
</comment>
<gene>
    <name evidence="6" type="primary">leuC</name>
    <name evidence="8" type="ORF">DFR64_0453</name>
</gene>
<evidence type="ECO:0000313" key="9">
    <source>
        <dbReference type="Proteomes" id="UP000256388"/>
    </source>
</evidence>
<feature type="binding site" evidence="6">
    <location>
        <position position="358"/>
    </location>
    <ligand>
        <name>[4Fe-4S] cluster</name>
        <dbReference type="ChEBI" id="CHEBI:49883"/>
    </ligand>
</feature>
<dbReference type="InterPro" id="IPR033941">
    <property type="entry name" value="IPMI_cat"/>
</dbReference>
<dbReference type="InterPro" id="IPR018136">
    <property type="entry name" value="Aconitase_4Fe-4S_BS"/>
</dbReference>
<dbReference type="SUPFAM" id="SSF53732">
    <property type="entry name" value="Aconitase iron-sulfur domain"/>
    <property type="match status" value="1"/>
</dbReference>
<dbReference type="NCBIfam" id="TIGR02086">
    <property type="entry name" value="IPMI_arch"/>
    <property type="match status" value="1"/>
</dbReference>
<dbReference type="Pfam" id="PF00330">
    <property type="entry name" value="Aconitase"/>
    <property type="match status" value="1"/>
</dbReference>
<keyword evidence="9" id="KW-1185">Reference proteome</keyword>
<dbReference type="PANTHER" id="PTHR43822">
    <property type="entry name" value="HOMOACONITASE, MITOCHONDRIAL-RELATED"/>
    <property type="match status" value="1"/>
</dbReference>
<dbReference type="InterPro" id="IPR001030">
    <property type="entry name" value="Acoase/IPM_deHydtase_lsu_aba"/>
</dbReference>
<evidence type="ECO:0000256" key="5">
    <source>
        <dbReference type="ARBA" id="ARBA00023239"/>
    </source>
</evidence>
<dbReference type="Gene3D" id="3.30.499.10">
    <property type="entry name" value="Aconitase, domain 3"/>
    <property type="match status" value="2"/>
</dbReference>
<dbReference type="NCBIfam" id="TIGR01343">
    <property type="entry name" value="hacA_fam"/>
    <property type="match status" value="1"/>
</dbReference>
<proteinExistence type="inferred from homology"/>